<comment type="function">
    <text evidence="1">Key component of the cytosolic iron-sulfur protein assembly (CIA) complex, a multiprotein complex that mediates the incorporation of iron-sulfur cluster into apoproteins specifically involved in DNA metabolism and genomic integrity. In the CIA complex, MMS19 acts as an adapter between early-acting CIA components and a subset of cellular target iron-sulfur proteins.</text>
</comment>
<dbReference type="SUPFAM" id="SSF48371">
    <property type="entry name" value="ARM repeat"/>
    <property type="match status" value="1"/>
</dbReference>
<dbReference type="Pfam" id="PF14500">
    <property type="entry name" value="MMS19_N"/>
    <property type="match status" value="1"/>
</dbReference>
<keyword evidence="1" id="KW-0206">Cytoskeleton</keyword>
<dbReference type="GO" id="GO:0005819">
    <property type="term" value="C:spindle"/>
    <property type="evidence" value="ECO:0007669"/>
    <property type="project" value="UniProtKB-SubCell"/>
</dbReference>
<keyword evidence="1" id="KW-0234">DNA repair</keyword>
<organism evidence="3 4">
    <name type="scientific">Panagrolaimus davidi</name>
    <dbReference type="NCBI Taxonomy" id="227884"/>
    <lineage>
        <taxon>Eukaryota</taxon>
        <taxon>Metazoa</taxon>
        <taxon>Ecdysozoa</taxon>
        <taxon>Nematoda</taxon>
        <taxon>Chromadorea</taxon>
        <taxon>Rhabditida</taxon>
        <taxon>Tylenchina</taxon>
        <taxon>Panagrolaimomorpha</taxon>
        <taxon>Panagrolaimoidea</taxon>
        <taxon>Panagrolaimidae</taxon>
        <taxon>Panagrolaimus</taxon>
    </lineage>
</organism>
<dbReference type="PANTHER" id="PTHR12891">
    <property type="entry name" value="DNA REPAIR/TRANSCRIPTION PROTEIN MET18/MMS19"/>
    <property type="match status" value="1"/>
</dbReference>
<dbReference type="GO" id="GO:0051604">
    <property type="term" value="P:protein maturation"/>
    <property type="evidence" value="ECO:0007669"/>
    <property type="project" value="UniProtKB-UniRule"/>
</dbReference>
<dbReference type="GO" id="GO:0097361">
    <property type="term" value="C:cytosolic [4Fe-4S] assembly targeting complex"/>
    <property type="evidence" value="ECO:0007669"/>
    <property type="project" value="UniProtKB-UniRule"/>
</dbReference>
<proteinExistence type="inferred from homology"/>
<dbReference type="PANTHER" id="PTHR12891:SF0">
    <property type="entry name" value="MMS19 NUCLEOTIDE EXCISION REPAIR PROTEIN HOMOLOG"/>
    <property type="match status" value="1"/>
</dbReference>
<dbReference type="InterPro" id="IPR029240">
    <property type="entry name" value="MMS19_N"/>
</dbReference>
<sequence>MGFAVLKDEDNEAILKYAADIKEKKKSILEFIETLKDDFSNIDKQEYGLTKLVYVLQKLPNDCLDETEVGSLLEFFLTRLEGSALRSGCVVTGIHHLILHSKNLPSGCEVPIFQSIYSESTVQCFSQPDRTELFEILEFFLKHRRQGLKSLGSEFILCFMRAVNGERDPRCLLQVFKLYLDVVKDFDLGVYCEDFFELLAVYYPLEYTPADTFKISREMLSSGLESCLLSHKSFSFYCYQLISSKFFEEDTEEEMKVEICGFLAKAAKIFPSAPMKPFLEDFLTIFRRLCLNPSNKSSNEIPMDIVNAILAILKAFENDKETIKSIANTMTENCEPFILQAEMGLTGKALAVLSVVSKGSKIAAEIILPQIMFWLGNLINADTVNAPQNRQEIIVEAINFLPDWLLLSIECECTQVVLDALPGFIESLKRTEEQFGSVVFSVEYKLSEILLSQSSKFEGDKLPTKELFEKLVWRSVTDLKKPDEKLRAAIQKFIIAFSKSDFTTFSTLVEKEIATREVDSCLLELVALGICNKQSVEKFGSIIVEALKRDIDFDLSRCVIETIERNKDNNTVIEKLTDDLISAFIQGLENSEEISIEETKIKAELLQQIVLKLNQSKVEELTNSFVTKWKETEGINCEKLIKVTVLSILQSKNTDMLEKALNLTKSQSNLEEISNYLAFALSVYKQDSAEPLSWISIKSSLLLNRPNALQNLEKFFQNFISSSDVSRTCRLSDIFDFDSAGFNPSLNRYPVSILWRQRILCQFIPIYVKYFSQISSTNNFHRSAFFELLNPILANAQKLTVPLSTELLQILPILTEALELLSLEDESPLLDLVIESFIQLLKQASLDSISNEELEKNLKSLQKILSKPKAKMSTVIKVLEALELFGKNAPSEVVLPAFSGIIGALKNATLSNKRIVRKKAAAVRNQWELVLS</sequence>
<dbReference type="Proteomes" id="UP000887578">
    <property type="component" value="Unplaced"/>
</dbReference>
<comment type="subunit">
    <text evidence="1">Component of the CIA complex.</text>
</comment>
<evidence type="ECO:0000256" key="1">
    <source>
        <dbReference type="RuleBase" id="RU367072"/>
    </source>
</evidence>
<name>A0A914NX98_9BILA</name>
<accession>A0A914NX98</accession>
<keyword evidence="3" id="KW-1185">Reference proteome</keyword>
<keyword evidence="1" id="KW-0227">DNA damage</keyword>
<dbReference type="GO" id="GO:0005634">
    <property type="term" value="C:nucleus"/>
    <property type="evidence" value="ECO:0007669"/>
    <property type="project" value="UniProtKB-SubCell"/>
</dbReference>
<evidence type="ECO:0000313" key="4">
    <source>
        <dbReference type="WBParaSite" id="PDA_v2.g10081.t1"/>
    </source>
</evidence>
<keyword evidence="1" id="KW-0963">Cytoplasm</keyword>
<protein>
    <recommendedName>
        <fullName evidence="1">MMS19 nucleotide excision repair protein</fullName>
    </recommendedName>
</protein>
<dbReference type="InterPro" id="IPR016024">
    <property type="entry name" value="ARM-type_fold"/>
</dbReference>
<dbReference type="GO" id="GO:0006281">
    <property type="term" value="P:DNA repair"/>
    <property type="evidence" value="ECO:0007669"/>
    <property type="project" value="UniProtKB-UniRule"/>
</dbReference>
<comment type="similarity">
    <text evidence="1">Belongs to the MET18/MMS19 family.</text>
</comment>
<evidence type="ECO:0000259" key="2">
    <source>
        <dbReference type="Pfam" id="PF14500"/>
    </source>
</evidence>
<dbReference type="InterPro" id="IPR039920">
    <property type="entry name" value="MMS19"/>
</dbReference>
<feature type="domain" description="MMS19 N-terminal" evidence="2">
    <location>
        <begin position="45"/>
        <end position="288"/>
    </location>
</feature>
<dbReference type="AlphaFoldDB" id="A0A914NX98"/>
<dbReference type="GO" id="GO:0016226">
    <property type="term" value="P:iron-sulfur cluster assembly"/>
    <property type="evidence" value="ECO:0007669"/>
    <property type="project" value="UniProtKB-UniRule"/>
</dbReference>
<comment type="subcellular location">
    <subcellularLocation>
        <location evidence="1">Cytoplasm</location>
        <location evidence="1">Cytoskeleton</location>
        <location evidence="1">Spindle</location>
    </subcellularLocation>
    <subcellularLocation>
        <location evidence="1">Nucleus</location>
    </subcellularLocation>
</comment>
<evidence type="ECO:0000313" key="3">
    <source>
        <dbReference type="Proteomes" id="UP000887578"/>
    </source>
</evidence>
<reference evidence="4" key="1">
    <citation type="submission" date="2022-11" db="UniProtKB">
        <authorList>
            <consortium name="WormBaseParasite"/>
        </authorList>
    </citation>
    <scope>IDENTIFICATION</scope>
</reference>
<dbReference type="WBParaSite" id="PDA_v2.g10081.t1">
    <property type="protein sequence ID" value="PDA_v2.g10081.t1"/>
    <property type="gene ID" value="PDA_v2.g10081"/>
</dbReference>
<keyword evidence="1" id="KW-0539">Nucleus</keyword>